<protein>
    <recommendedName>
        <fullName evidence="1">DUF559 domain-containing protein</fullName>
    </recommendedName>
</protein>
<dbReference type="Gene3D" id="3.40.960.10">
    <property type="entry name" value="VSR Endonuclease"/>
    <property type="match status" value="1"/>
</dbReference>
<keyword evidence="3" id="KW-1185">Reference proteome</keyword>
<dbReference type="HOGENOM" id="CLU_052626_5_2_11"/>
<reference evidence="2 3" key="1">
    <citation type="journal article" date="2011" name="J. Bacteriol.">
        <title>Complete genome sequence of Amycolicicoccus subflavus DQS3-9A1T, an actinomycete isolated from crude oil-polluted soil.</title>
        <authorList>
            <person name="Cai M."/>
            <person name="Chen W.M."/>
            <person name="Nie Y."/>
            <person name="Chi C.Q."/>
            <person name="Wang Y.N."/>
            <person name="Tang Y.Q."/>
            <person name="Li G.Y."/>
            <person name="Wu X.L."/>
        </authorList>
    </citation>
    <scope>NUCLEOTIDE SEQUENCE [LARGE SCALE GENOMIC DNA]</scope>
    <source>
        <strain evidence="3">DSM 45089 / DQS3-9A1</strain>
    </source>
</reference>
<sequence>MCSARAEKRTPESPDPVIFSAHVIRTAVPCVWLGVHPFTPAQRGLTRGQLRGYQRVVRGVYIERAAELTPLVKARAAWVWAAGECVLSGVSAAAVHNVRYLPDQSAEIVTRKAAQVRGLVIHRDRLEEHEVMSKHGMRLTTPARTAFDIARRREPDHAVALIDALYQATPLTPGMLAEYAERKRGSRGITALREVLLLADPGAESPRETRLRLLIVRAGLPRPVSQHTVRDAAGRFIARADLAWPQWKVAVEYDGAHHFEDPKQARKDVLRANAYLRAGWRVIRVVNEHLRRPELLIRHIEETLHDASRVDAA</sequence>
<evidence type="ECO:0000313" key="2">
    <source>
        <dbReference type="EMBL" id="AEF41318.1"/>
    </source>
</evidence>
<dbReference type="AlphaFoldDB" id="F6EJW0"/>
<dbReference type="eggNOG" id="COG2852">
    <property type="taxonomic scope" value="Bacteria"/>
</dbReference>
<dbReference type="EMBL" id="CP002786">
    <property type="protein sequence ID" value="AEF41318.1"/>
    <property type="molecule type" value="Genomic_DNA"/>
</dbReference>
<name>F6EJW0_HOYSD</name>
<dbReference type="Proteomes" id="UP000009235">
    <property type="component" value="Chromosome"/>
</dbReference>
<dbReference type="Pfam" id="PF04480">
    <property type="entry name" value="DUF559"/>
    <property type="match status" value="1"/>
</dbReference>
<dbReference type="KEGG" id="asd:AS9A_2871"/>
<evidence type="ECO:0000313" key="3">
    <source>
        <dbReference type="Proteomes" id="UP000009235"/>
    </source>
</evidence>
<proteinExistence type="predicted"/>
<dbReference type="InterPro" id="IPR011335">
    <property type="entry name" value="Restrct_endonuc-II-like"/>
</dbReference>
<evidence type="ECO:0000259" key="1">
    <source>
        <dbReference type="Pfam" id="PF04480"/>
    </source>
</evidence>
<organism evidence="2 3">
    <name type="scientific">Hoyosella subflava (strain DSM 45089 / JCM 17490 / NBRC 109087 / DQS3-9A1)</name>
    <name type="common">Amycolicicoccus subflavus</name>
    <dbReference type="NCBI Taxonomy" id="443218"/>
    <lineage>
        <taxon>Bacteria</taxon>
        <taxon>Bacillati</taxon>
        <taxon>Actinomycetota</taxon>
        <taxon>Actinomycetes</taxon>
        <taxon>Mycobacteriales</taxon>
        <taxon>Hoyosellaceae</taxon>
        <taxon>Hoyosella</taxon>
    </lineage>
</organism>
<dbReference type="RefSeq" id="WP_013807667.1">
    <property type="nucleotide sequence ID" value="NC_015564.1"/>
</dbReference>
<feature type="domain" description="DUF559" evidence="1">
    <location>
        <begin position="241"/>
        <end position="302"/>
    </location>
</feature>
<dbReference type="SUPFAM" id="SSF52980">
    <property type="entry name" value="Restriction endonuclease-like"/>
    <property type="match status" value="1"/>
</dbReference>
<dbReference type="STRING" id="443218.AS9A_2871"/>
<accession>F6EJW0</accession>
<gene>
    <name evidence="2" type="ordered locus">AS9A_2871</name>
</gene>
<dbReference type="InterPro" id="IPR007569">
    <property type="entry name" value="DUF559"/>
</dbReference>